<evidence type="ECO:0008006" key="3">
    <source>
        <dbReference type="Google" id="ProtNLM"/>
    </source>
</evidence>
<name>A0A0N9R0G0_9VIRU</name>
<gene>
    <name evidence="1" type="ORF">ceV_061</name>
</gene>
<evidence type="ECO:0000313" key="2">
    <source>
        <dbReference type="Proteomes" id="UP000203826"/>
    </source>
</evidence>
<sequence>MDSSTEKKRRGRKAKIETVNIITESEIPTVIEEKIPKKRGRKPKGGKVVNNIQNDNIISNIIPNIILHLKCSKQDIDHCSENTQIDTYQFNNTKNYDFNYLQLSNNVTNNNIISSSTSNNISNSISDNTIDNSKIIWQKLEKLSTSLHIDNICDKKSACFFCTCDFDNTPIYIPKFQLNNLFHVYGCFCSPECACAYLMNEKNIDSTCRFERYYLLNYIYGKIYDYKKNIKPAPSPFYLLDKYYGTLSIQEYRKLLKSERLLLVVDKPLVRSMPELHDDSDDYLLNAKGIPAAINKYIPQKEFKNITKNDILNEQFNIK</sequence>
<organism evidence="1 2">
    <name type="scientific">Chrysochromulina ericina virus CeV-01B</name>
    <dbReference type="NCBI Taxonomy" id="3070830"/>
    <lineage>
        <taxon>Viruses</taxon>
        <taxon>Varidnaviria</taxon>
        <taxon>Bamfordvirae</taxon>
        <taxon>Nucleocytoviricota</taxon>
        <taxon>Megaviricetes</taxon>
        <taxon>Imitervirales</taxon>
        <taxon>Mesomimiviridae</taxon>
        <taxon>Tethysvirus</taxon>
        <taxon>Tethysvirus raunefjordenense</taxon>
    </lineage>
</organism>
<proteinExistence type="predicted"/>
<keyword evidence="2" id="KW-1185">Reference proteome</keyword>
<reference evidence="1 2" key="1">
    <citation type="journal article" date="2015" name="Genome Announc.">
        <title>The 474-Kilobase-Pair Complete Genome Sequence of CeV-01B, a Virus Infecting Haptolina (Chrysochromulina) ericina (Prymnesiophyceae).</title>
        <authorList>
            <person name="Gallot-Lavallee L."/>
            <person name="Pagarete A."/>
            <person name="Legendre M."/>
            <person name="Santini S."/>
            <person name="Sandaa R.A."/>
            <person name="Himmelbauer H."/>
            <person name="Ogata H."/>
            <person name="Bratbak G."/>
            <person name="Claverie J.M."/>
        </authorList>
    </citation>
    <scope>NUCLEOTIDE SEQUENCE [LARGE SCALE GENOMIC DNA]</scope>
    <source>
        <strain evidence="1">CeV-01B</strain>
    </source>
</reference>
<dbReference type="EMBL" id="KT820662">
    <property type="protein sequence ID" value="ALH22967.1"/>
    <property type="molecule type" value="Genomic_DNA"/>
</dbReference>
<dbReference type="Proteomes" id="UP000203826">
    <property type="component" value="Segment"/>
</dbReference>
<dbReference type="OrthoDB" id="17098at10239"/>
<dbReference type="KEGG" id="vg:26048928"/>
<protein>
    <recommendedName>
        <fullName evidence="3">MYM-type domain-containing protein</fullName>
    </recommendedName>
</protein>
<evidence type="ECO:0000313" key="1">
    <source>
        <dbReference type="EMBL" id="ALH22967.1"/>
    </source>
</evidence>
<accession>A0A0N9R0G0</accession>